<dbReference type="PANTHER" id="PTHR11937">
    <property type="entry name" value="ACTIN"/>
    <property type="match status" value="1"/>
</dbReference>
<dbReference type="Pfam" id="PF00022">
    <property type="entry name" value="Actin"/>
    <property type="match status" value="2"/>
</dbReference>
<accession>A0A4P9Y7U6</accession>
<proteinExistence type="inferred from homology"/>
<gene>
    <name evidence="3" type="ORF">BJ684DRAFT_18446</name>
</gene>
<evidence type="ECO:0000256" key="2">
    <source>
        <dbReference type="SAM" id="MobiDB-lite"/>
    </source>
</evidence>
<organism evidence="3 4">
    <name type="scientific">Piptocephalis cylindrospora</name>
    <dbReference type="NCBI Taxonomy" id="1907219"/>
    <lineage>
        <taxon>Eukaryota</taxon>
        <taxon>Fungi</taxon>
        <taxon>Fungi incertae sedis</taxon>
        <taxon>Zoopagomycota</taxon>
        <taxon>Zoopagomycotina</taxon>
        <taxon>Zoopagomycetes</taxon>
        <taxon>Zoopagales</taxon>
        <taxon>Piptocephalidaceae</taxon>
        <taxon>Piptocephalis</taxon>
    </lineage>
</organism>
<protein>
    <recommendedName>
        <fullName evidence="5">Actin-like ATPase domain-containing protein</fullName>
    </recommendedName>
</protein>
<dbReference type="Gene3D" id="3.30.420.40">
    <property type="match status" value="4"/>
</dbReference>
<dbReference type="Gene3D" id="3.90.640.10">
    <property type="entry name" value="Actin, Chain A, domain 4"/>
    <property type="match status" value="2"/>
</dbReference>
<comment type="similarity">
    <text evidence="1">Belongs to the actin family.</text>
</comment>
<evidence type="ECO:0000256" key="1">
    <source>
        <dbReference type="RuleBase" id="RU000487"/>
    </source>
</evidence>
<dbReference type="Proteomes" id="UP000267251">
    <property type="component" value="Unassembled WGS sequence"/>
</dbReference>
<evidence type="ECO:0000313" key="4">
    <source>
        <dbReference type="Proteomes" id="UP000267251"/>
    </source>
</evidence>
<feature type="compositionally biased region" description="Acidic residues" evidence="2">
    <location>
        <begin position="374"/>
        <end position="383"/>
    </location>
</feature>
<dbReference type="EMBL" id="KZ987748">
    <property type="protein sequence ID" value="RKP15227.1"/>
    <property type="molecule type" value="Genomic_DNA"/>
</dbReference>
<keyword evidence="4" id="KW-1185">Reference proteome</keyword>
<evidence type="ECO:0008006" key="5">
    <source>
        <dbReference type="Google" id="ProtNLM"/>
    </source>
</evidence>
<name>A0A4P9Y7U6_9FUNG</name>
<dbReference type="SUPFAM" id="SSF53067">
    <property type="entry name" value="Actin-like ATPase domain"/>
    <property type="match status" value="1"/>
</dbReference>
<feature type="region of interest" description="Disordered" evidence="2">
    <location>
        <begin position="251"/>
        <end position="389"/>
    </location>
</feature>
<reference evidence="4" key="1">
    <citation type="journal article" date="2018" name="Nat. Microbiol.">
        <title>Leveraging single-cell genomics to expand the fungal tree of life.</title>
        <authorList>
            <person name="Ahrendt S.R."/>
            <person name="Quandt C.A."/>
            <person name="Ciobanu D."/>
            <person name="Clum A."/>
            <person name="Salamov A."/>
            <person name="Andreopoulos B."/>
            <person name="Cheng J.F."/>
            <person name="Woyke T."/>
            <person name="Pelin A."/>
            <person name="Henrissat B."/>
            <person name="Reynolds N.K."/>
            <person name="Benny G.L."/>
            <person name="Smith M.E."/>
            <person name="James T.Y."/>
            <person name="Grigoriev I.V."/>
        </authorList>
    </citation>
    <scope>NUCLEOTIDE SEQUENCE [LARGE SCALE GENOMIC DNA]</scope>
</reference>
<dbReference type="OrthoDB" id="7340501at2759"/>
<evidence type="ECO:0000313" key="3">
    <source>
        <dbReference type="EMBL" id="RKP15227.1"/>
    </source>
</evidence>
<dbReference type="SMART" id="SM00268">
    <property type="entry name" value="ACTIN"/>
    <property type="match status" value="1"/>
</dbReference>
<dbReference type="AlphaFoldDB" id="A0A4P9Y7U6"/>
<feature type="compositionally biased region" description="Basic and acidic residues" evidence="2">
    <location>
        <begin position="268"/>
        <end position="333"/>
    </location>
</feature>
<dbReference type="InterPro" id="IPR043129">
    <property type="entry name" value="ATPase_NBD"/>
</dbReference>
<sequence>MFEKYEIPSLCLAASPLLAYASAQEVLGQNAMIIDVGHSSTRVVPVIQGRPDLPHATVIQYGGASAETFMLRLLQTKYPAFPLHVTSHQARAITRRHTYFAASYHDELEDYARSIQAPELDKTLVLQFPFEVAEKPPEKTTEEIERIEQRKKEHIEKLKEIAARTKRQKFEEKEMQLEAFTQLRDTKDLESREDWIVRVRHQGFKDEKDLDATIREIDQWIERAKAREAGIEPEEKKYDFSLLEIPDEDLDEERKKEKRKQRLLKAGVDARERARKEKEEEEARKAAELKAEQDAYHADPEGWIKGKREERKIIQGRIREKQKIREELSDRRSNASQKRMHAIASLAEDETKRKRRVTSGTSGGTGGSKRRGSEEDDGFGADDSDWHVYRDISKEDDEEEEEGDMNALQSVEELLSQYDPDFDPDDDGTEEDPHSLLRWFYHGDRDMRKGIYGADGEEDEEALAAHYQIRLNTERIRVPEGLFQPSILGNEQTGLGYVLNDVYRTGWPSPEGSNDPVDLSILLTGGFSQISGLQERIEEALREALPISSRINIIQSSTPQLDGWKGGSRWASQSNQAFLDQSISAAEYAEKGSDYLKESMYGNIPI</sequence>
<dbReference type="InterPro" id="IPR004000">
    <property type="entry name" value="Actin"/>
</dbReference>